<gene>
    <name evidence="2" type="ORF">ESY86_11195</name>
</gene>
<keyword evidence="1" id="KW-1133">Transmembrane helix</keyword>
<proteinExistence type="predicted"/>
<organism evidence="2 3">
    <name type="scientific">Subsaximicrobium wynnwilliamsii</name>
    <dbReference type="NCBI Taxonomy" id="291179"/>
    <lineage>
        <taxon>Bacteria</taxon>
        <taxon>Pseudomonadati</taxon>
        <taxon>Bacteroidota</taxon>
        <taxon>Flavobacteriia</taxon>
        <taxon>Flavobacteriales</taxon>
        <taxon>Flavobacteriaceae</taxon>
        <taxon>Subsaximicrobium</taxon>
    </lineage>
</organism>
<accession>A0A5C6ZHN2</accession>
<comment type="caution">
    <text evidence="2">The sequence shown here is derived from an EMBL/GenBank/DDBJ whole genome shotgun (WGS) entry which is preliminary data.</text>
</comment>
<protein>
    <submittedName>
        <fullName evidence="2">Uncharacterized protein</fullName>
    </submittedName>
</protein>
<dbReference type="RefSeq" id="WP_147086677.1">
    <property type="nucleotide sequence ID" value="NZ_VORM01000010.1"/>
</dbReference>
<dbReference type="EMBL" id="VORO01000011">
    <property type="protein sequence ID" value="TXD88797.1"/>
    <property type="molecule type" value="Genomic_DNA"/>
</dbReference>
<feature type="transmembrane region" description="Helical" evidence="1">
    <location>
        <begin position="12"/>
        <end position="34"/>
    </location>
</feature>
<keyword evidence="1" id="KW-0472">Membrane</keyword>
<evidence type="ECO:0000256" key="1">
    <source>
        <dbReference type="SAM" id="Phobius"/>
    </source>
</evidence>
<evidence type="ECO:0000313" key="3">
    <source>
        <dbReference type="Proteomes" id="UP000321578"/>
    </source>
</evidence>
<name>A0A5C6ZHN2_9FLAO</name>
<dbReference type="Proteomes" id="UP000321578">
    <property type="component" value="Unassembled WGS sequence"/>
</dbReference>
<dbReference type="AlphaFoldDB" id="A0A5C6ZHN2"/>
<keyword evidence="3" id="KW-1185">Reference proteome</keyword>
<reference evidence="2 3" key="1">
    <citation type="submission" date="2019-08" db="EMBL/GenBank/DDBJ databases">
        <title>Genomes of Subsaximicrobium wynnwilliamsii strains.</title>
        <authorList>
            <person name="Bowman J.P."/>
        </authorList>
    </citation>
    <scope>NUCLEOTIDE SEQUENCE [LARGE SCALE GENOMIC DNA]</scope>
    <source>
        <strain evidence="2 3">2-80-2</strain>
    </source>
</reference>
<dbReference type="OrthoDB" id="980645at2"/>
<sequence>MNFALFHKITAYILVFMLCFQNVNTLFIVGDFMVNQALIAKTLCVQKENQQGCNGKCQLRKELSENTQTSKPEAPAQDYKRLTLDVFYLSENLHDSQVFCLRSRKENIKLATPKLCKLYLDIDTPPPNFI</sequence>
<evidence type="ECO:0000313" key="2">
    <source>
        <dbReference type="EMBL" id="TXD88797.1"/>
    </source>
</evidence>
<keyword evidence="1" id="KW-0812">Transmembrane</keyword>